<evidence type="ECO:0000256" key="9">
    <source>
        <dbReference type="ARBA" id="ARBA00022833"/>
    </source>
</evidence>
<dbReference type="GO" id="GO:0005886">
    <property type="term" value="C:plasma membrane"/>
    <property type="evidence" value="ECO:0007669"/>
    <property type="project" value="UniProtKB-SubCell"/>
</dbReference>
<proteinExistence type="inferred from homology"/>
<feature type="binding site" evidence="15">
    <location>
        <position position="509"/>
    </location>
    <ligand>
        <name>Zn(2+)</name>
        <dbReference type="ChEBI" id="CHEBI:29105"/>
        <note>catalytic</note>
    </ligand>
</feature>
<dbReference type="Proteomes" id="UP000034727">
    <property type="component" value="Unassembled WGS sequence"/>
</dbReference>
<dbReference type="HAMAP" id="MF_01458">
    <property type="entry name" value="FtsH"/>
    <property type="match status" value="1"/>
</dbReference>
<evidence type="ECO:0000256" key="8">
    <source>
        <dbReference type="ARBA" id="ARBA00022801"/>
    </source>
</evidence>
<evidence type="ECO:0000256" key="1">
    <source>
        <dbReference type="ARBA" id="ARBA00004370"/>
    </source>
</evidence>
<dbReference type="InterPro" id="IPR000642">
    <property type="entry name" value="Peptidase_M41"/>
</dbReference>
<evidence type="ECO:0000313" key="18">
    <source>
        <dbReference type="EMBL" id="KKU15634.1"/>
    </source>
</evidence>
<feature type="transmembrane region" description="Helical" evidence="15">
    <location>
        <begin position="116"/>
        <end position="141"/>
    </location>
</feature>
<feature type="transmembrane region" description="Helical" evidence="15">
    <location>
        <begin position="16"/>
        <end position="35"/>
    </location>
</feature>
<evidence type="ECO:0000256" key="6">
    <source>
        <dbReference type="ARBA" id="ARBA00022723"/>
    </source>
</evidence>
<keyword evidence="3 15" id="KW-1003">Cell membrane</keyword>
<keyword evidence="12 15" id="KW-0482">Metalloprotease</keyword>
<feature type="binding site" evidence="15">
    <location>
        <position position="437"/>
    </location>
    <ligand>
        <name>Zn(2+)</name>
        <dbReference type="ChEBI" id="CHEBI:29105"/>
        <note>catalytic</note>
    </ligand>
</feature>
<dbReference type="Gene3D" id="1.20.58.760">
    <property type="entry name" value="Peptidase M41"/>
    <property type="match status" value="1"/>
</dbReference>
<dbReference type="PROSITE" id="PS00674">
    <property type="entry name" value="AAA"/>
    <property type="match status" value="1"/>
</dbReference>
<dbReference type="InterPro" id="IPR037219">
    <property type="entry name" value="Peptidase_M41-like"/>
</dbReference>
<dbReference type="Gene3D" id="3.40.50.300">
    <property type="entry name" value="P-loop containing nucleotide triphosphate hydrolases"/>
    <property type="match status" value="1"/>
</dbReference>
<evidence type="ECO:0000256" key="14">
    <source>
        <dbReference type="ARBA" id="ARBA00061570"/>
    </source>
</evidence>
<evidence type="ECO:0000256" key="3">
    <source>
        <dbReference type="ARBA" id="ARBA00022475"/>
    </source>
</evidence>
<dbReference type="InterPro" id="IPR005936">
    <property type="entry name" value="FtsH"/>
</dbReference>
<reference evidence="18 19" key="1">
    <citation type="journal article" date="2015" name="Nature">
        <title>rRNA introns, odd ribosomes, and small enigmatic genomes across a large radiation of phyla.</title>
        <authorList>
            <person name="Brown C.T."/>
            <person name="Hug L.A."/>
            <person name="Thomas B.C."/>
            <person name="Sharon I."/>
            <person name="Castelle C.J."/>
            <person name="Singh A."/>
            <person name="Wilkins M.J."/>
            <person name="Williams K.H."/>
            <person name="Banfield J.F."/>
        </authorList>
    </citation>
    <scope>NUCLEOTIDE SEQUENCE [LARGE SCALE GENOMIC DNA]</scope>
</reference>
<keyword evidence="11 15" id="KW-1133">Transmembrane helix</keyword>
<dbReference type="GO" id="GO:0016887">
    <property type="term" value="F:ATP hydrolysis activity"/>
    <property type="evidence" value="ECO:0007669"/>
    <property type="project" value="UniProtKB-UniRule"/>
</dbReference>
<evidence type="ECO:0000256" key="5">
    <source>
        <dbReference type="ARBA" id="ARBA00022692"/>
    </source>
</evidence>
<comment type="function">
    <text evidence="15">Acts as a processive, ATP-dependent zinc metallopeptidase for both cytoplasmic and membrane proteins. Plays a role in the quality control of integral membrane proteins.</text>
</comment>
<feature type="domain" description="AAA+ ATPase" evidence="17">
    <location>
        <begin position="204"/>
        <end position="343"/>
    </location>
</feature>
<feature type="binding site" evidence="15">
    <location>
        <begin position="212"/>
        <end position="219"/>
    </location>
    <ligand>
        <name>ATP</name>
        <dbReference type="ChEBI" id="CHEBI:30616"/>
    </ligand>
</feature>
<dbReference type="PANTHER" id="PTHR23076:SF97">
    <property type="entry name" value="ATP-DEPENDENT ZINC METALLOPROTEASE YME1L1"/>
    <property type="match status" value="1"/>
</dbReference>
<dbReference type="EMBL" id="LCLJ01000006">
    <property type="protein sequence ID" value="KKU15634.1"/>
    <property type="molecule type" value="Genomic_DNA"/>
</dbReference>
<dbReference type="InterPro" id="IPR041569">
    <property type="entry name" value="AAA_lid_3"/>
</dbReference>
<dbReference type="PATRIC" id="fig|1618663.3.peg.256"/>
<dbReference type="SUPFAM" id="SSF140990">
    <property type="entry name" value="FtsH protease domain-like"/>
    <property type="match status" value="1"/>
</dbReference>
<evidence type="ECO:0000259" key="17">
    <source>
        <dbReference type="SMART" id="SM00382"/>
    </source>
</evidence>
<dbReference type="InterPro" id="IPR003593">
    <property type="entry name" value="AAA+_ATPase"/>
</dbReference>
<dbReference type="AlphaFoldDB" id="A0A0G1N529"/>
<dbReference type="PANTHER" id="PTHR23076">
    <property type="entry name" value="METALLOPROTEASE M41 FTSH"/>
    <property type="match status" value="1"/>
</dbReference>
<evidence type="ECO:0000256" key="11">
    <source>
        <dbReference type="ARBA" id="ARBA00022989"/>
    </source>
</evidence>
<dbReference type="Pfam" id="PF06480">
    <property type="entry name" value="FtsH_ext"/>
    <property type="match status" value="1"/>
</dbReference>
<evidence type="ECO:0000256" key="12">
    <source>
        <dbReference type="ARBA" id="ARBA00023049"/>
    </source>
</evidence>
<sequence length="621" mass="68787">MRYYDETVIMKHLSKNLIITVLALFLITFAFSSLLDIQPNKPETISLNALAEKINSGAVSKITVNGEDLEIELSDGTKSMSRKESETSVSQTLANYGVLPDKLLKVELDVKSPGGFGYWMGVLLPAIIPVIFMLLIFWFIFRQAKVGANQALAFGRANFRIFSHKKDKITFKDVAGLKESKEELEEVVDFLKNPKKFLDIGAKIPRGVLLMGSPGTGKTLLARAVAGEGNVPFFHLSASEFVEMFVGVGASRVRDLFETAKRAAPSIIFIDEIDAVGRERGTGLGGGHDEREQTLNQILVEMDGFDRNTNVIVMAATNRPDVLDPALLRPGRFDRRVVLDMPDMKDREEILKIHSKNKPLSQVDLKSIAVRTPGFSGADLANLANEAAILTARENRKKITQDDFFNSIEKVLLGPARRSRVISEQEKKITAYHEAGHALVAAGIKDSDPVHKVTIISRGMAGGYTLKLPIEDRRIRTKAEFLSDLAVFLGGYTAESQVFGDISTGSSSDLKQATEIANKIVTQYGMSEKLGPRTLGKNYEMVFLGREIASEKDYSEKTGELIDEEVSRFLKKAFDFAKKIILSHRPALDAIALKLIEQETIEQEEFNKIISSFKIKQIKVA</sequence>
<keyword evidence="13 15" id="KW-0472">Membrane</keyword>
<evidence type="ECO:0000256" key="2">
    <source>
        <dbReference type="ARBA" id="ARBA00010044"/>
    </source>
</evidence>
<dbReference type="Gene3D" id="1.10.8.60">
    <property type="match status" value="1"/>
</dbReference>
<dbReference type="InterPro" id="IPR027417">
    <property type="entry name" value="P-loop_NTPase"/>
</dbReference>
<dbReference type="SMART" id="SM00382">
    <property type="entry name" value="AAA"/>
    <property type="match status" value="1"/>
</dbReference>
<organism evidence="18 19">
    <name type="scientific">Candidatus Jorgensenbacteria bacterium GW2011_GWA2_45_9</name>
    <dbReference type="NCBI Taxonomy" id="1618663"/>
    <lineage>
        <taxon>Bacteria</taxon>
        <taxon>Candidatus Joergenseniibacteriota</taxon>
    </lineage>
</organism>
<dbReference type="InterPro" id="IPR011546">
    <property type="entry name" value="Pept_M41_FtsH_extracell"/>
</dbReference>
<evidence type="ECO:0000256" key="10">
    <source>
        <dbReference type="ARBA" id="ARBA00022840"/>
    </source>
</evidence>
<comment type="subcellular location">
    <subcellularLocation>
        <location evidence="15">Cell membrane</location>
        <topology evidence="15">Multi-pass membrane protein</topology>
        <orientation evidence="15">Cytoplasmic side</orientation>
    </subcellularLocation>
    <subcellularLocation>
        <location evidence="1">Membrane</location>
    </subcellularLocation>
</comment>
<comment type="subunit">
    <text evidence="15">Homohexamer.</text>
</comment>
<dbReference type="Pfam" id="PF17862">
    <property type="entry name" value="AAA_lid_3"/>
    <property type="match status" value="1"/>
</dbReference>
<evidence type="ECO:0000256" key="15">
    <source>
        <dbReference type="HAMAP-Rule" id="MF_01458"/>
    </source>
</evidence>
<keyword evidence="9 15" id="KW-0862">Zinc</keyword>
<dbReference type="Pfam" id="PF00004">
    <property type="entry name" value="AAA"/>
    <property type="match status" value="1"/>
</dbReference>
<dbReference type="SUPFAM" id="SSF52540">
    <property type="entry name" value="P-loop containing nucleoside triphosphate hydrolases"/>
    <property type="match status" value="1"/>
</dbReference>
<dbReference type="GO" id="GO:0030163">
    <property type="term" value="P:protein catabolic process"/>
    <property type="evidence" value="ECO:0007669"/>
    <property type="project" value="UniProtKB-UniRule"/>
</dbReference>
<keyword evidence="5 15" id="KW-0812">Transmembrane</keyword>
<dbReference type="Pfam" id="PF01434">
    <property type="entry name" value="Peptidase_M41"/>
    <property type="match status" value="1"/>
</dbReference>
<evidence type="ECO:0000256" key="4">
    <source>
        <dbReference type="ARBA" id="ARBA00022670"/>
    </source>
</evidence>
<evidence type="ECO:0000313" key="19">
    <source>
        <dbReference type="Proteomes" id="UP000034727"/>
    </source>
</evidence>
<dbReference type="CDD" id="cd19501">
    <property type="entry name" value="RecA-like_FtsH"/>
    <property type="match status" value="1"/>
</dbReference>
<dbReference type="GO" id="GO:0005524">
    <property type="term" value="F:ATP binding"/>
    <property type="evidence" value="ECO:0007669"/>
    <property type="project" value="UniProtKB-UniRule"/>
</dbReference>
<gene>
    <name evidence="15" type="primary">ftsH</name>
    <name evidence="18" type="ORF">UX22_C0006G0042</name>
</gene>
<feature type="active site" evidence="15">
    <location>
        <position position="434"/>
    </location>
</feature>
<dbReference type="NCBIfam" id="TIGR01241">
    <property type="entry name" value="FtsH_fam"/>
    <property type="match status" value="1"/>
</dbReference>
<dbReference type="InterPro" id="IPR003960">
    <property type="entry name" value="ATPase_AAA_CS"/>
</dbReference>
<feature type="binding site" evidence="15">
    <location>
        <position position="433"/>
    </location>
    <ligand>
        <name>Zn(2+)</name>
        <dbReference type="ChEBI" id="CHEBI:29105"/>
        <note>catalytic</note>
    </ligand>
</feature>
<dbReference type="EC" id="3.4.24.-" evidence="15"/>
<keyword evidence="7 15" id="KW-0547">Nucleotide-binding</keyword>
<evidence type="ECO:0000256" key="16">
    <source>
        <dbReference type="RuleBase" id="RU003651"/>
    </source>
</evidence>
<dbReference type="FunFam" id="1.10.8.60:FF:000001">
    <property type="entry name" value="ATP-dependent zinc metalloprotease FtsH"/>
    <property type="match status" value="1"/>
</dbReference>
<name>A0A0G1N529_9BACT</name>
<comment type="similarity">
    <text evidence="16">Belongs to the AAA ATPase family.</text>
</comment>
<evidence type="ECO:0000256" key="13">
    <source>
        <dbReference type="ARBA" id="ARBA00023136"/>
    </source>
</evidence>
<keyword evidence="8 15" id="KW-0378">Hydrolase</keyword>
<dbReference type="FunFam" id="3.40.50.300:FF:000001">
    <property type="entry name" value="ATP-dependent zinc metalloprotease FtsH"/>
    <property type="match status" value="1"/>
</dbReference>
<dbReference type="GO" id="GO:0004176">
    <property type="term" value="F:ATP-dependent peptidase activity"/>
    <property type="evidence" value="ECO:0007669"/>
    <property type="project" value="InterPro"/>
</dbReference>
<accession>A0A0G1N529</accession>
<comment type="cofactor">
    <cofactor evidence="15">
        <name>Zn(2+)</name>
        <dbReference type="ChEBI" id="CHEBI:29105"/>
    </cofactor>
    <text evidence="15">Binds 1 zinc ion per subunit.</text>
</comment>
<keyword evidence="10 15" id="KW-0067">ATP-binding</keyword>
<protein>
    <recommendedName>
        <fullName evidence="15">ATP-dependent zinc metalloprotease FtsH</fullName>
        <ecNumber evidence="15">3.4.24.-</ecNumber>
    </recommendedName>
</protein>
<keyword evidence="6 15" id="KW-0479">Metal-binding</keyword>
<dbReference type="GO" id="GO:0004222">
    <property type="term" value="F:metalloendopeptidase activity"/>
    <property type="evidence" value="ECO:0007669"/>
    <property type="project" value="InterPro"/>
</dbReference>
<comment type="similarity">
    <text evidence="14 15">In the central section; belongs to the AAA ATPase family.</text>
</comment>
<dbReference type="FunFam" id="1.20.58.760:FF:000001">
    <property type="entry name" value="ATP-dependent zinc metalloprotease FtsH"/>
    <property type="match status" value="1"/>
</dbReference>
<evidence type="ECO:0000256" key="7">
    <source>
        <dbReference type="ARBA" id="ARBA00022741"/>
    </source>
</evidence>
<keyword evidence="4 15" id="KW-0645">Protease</keyword>
<comment type="caution">
    <text evidence="18">The sequence shown here is derived from an EMBL/GenBank/DDBJ whole genome shotgun (WGS) entry which is preliminary data.</text>
</comment>
<comment type="similarity">
    <text evidence="2 15">In the C-terminal section; belongs to the peptidase M41 family.</text>
</comment>
<dbReference type="GO" id="GO:0008270">
    <property type="term" value="F:zinc ion binding"/>
    <property type="evidence" value="ECO:0007669"/>
    <property type="project" value="UniProtKB-UniRule"/>
</dbReference>
<dbReference type="GO" id="GO:0006508">
    <property type="term" value="P:proteolysis"/>
    <property type="evidence" value="ECO:0007669"/>
    <property type="project" value="UniProtKB-KW"/>
</dbReference>
<dbReference type="InterPro" id="IPR003959">
    <property type="entry name" value="ATPase_AAA_core"/>
</dbReference>